<organism evidence="1 2">
    <name type="scientific">Streptomyces echinoruber</name>
    <dbReference type="NCBI Taxonomy" id="68898"/>
    <lineage>
        <taxon>Bacteria</taxon>
        <taxon>Bacillati</taxon>
        <taxon>Actinomycetota</taxon>
        <taxon>Actinomycetes</taxon>
        <taxon>Kitasatosporales</taxon>
        <taxon>Streptomycetaceae</taxon>
        <taxon>Streptomyces</taxon>
    </lineage>
</organism>
<evidence type="ECO:0000313" key="1">
    <source>
        <dbReference type="EMBL" id="GHA01088.1"/>
    </source>
</evidence>
<sequence length="76" mass="8128">MTPLQTFVVAALGGLAALLALVLAAALGSALYIALSRLHEACAAHRERRAARRQARDDLKTIRAIDARGITNHPKE</sequence>
<evidence type="ECO:0000313" key="2">
    <source>
        <dbReference type="Proteomes" id="UP000623010"/>
    </source>
</evidence>
<dbReference type="AlphaFoldDB" id="A0A918RK30"/>
<reference evidence="1" key="1">
    <citation type="journal article" date="2014" name="Int. J. Syst. Evol. Microbiol.">
        <title>Complete genome sequence of Corynebacterium casei LMG S-19264T (=DSM 44701T), isolated from a smear-ripened cheese.</title>
        <authorList>
            <consortium name="US DOE Joint Genome Institute (JGI-PGF)"/>
            <person name="Walter F."/>
            <person name="Albersmeier A."/>
            <person name="Kalinowski J."/>
            <person name="Ruckert C."/>
        </authorList>
    </citation>
    <scope>NUCLEOTIDE SEQUENCE</scope>
    <source>
        <strain evidence="1">JCM 5016</strain>
    </source>
</reference>
<keyword evidence="2" id="KW-1185">Reference proteome</keyword>
<proteinExistence type="predicted"/>
<reference evidence="1" key="2">
    <citation type="submission" date="2020-09" db="EMBL/GenBank/DDBJ databases">
        <authorList>
            <person name="Sun Q."/>
            <person name="Ohkuma M."/>
        </authorList>
    </citation>
    <scope>NUCLEOTIDE SEQUENCE</scope>
    <source>
        <strain evidence="1">JCM 5016</strain>
    </source>
</reference>
<dbReference type="EMBL" id="BMWH01000020">
    <property type="protein sequence ID" value="GHA01088.1"/>
    <property type="molecule type" value="Genomic_DNA"/>
</dbReference>
<protein>
    <submittedName>
        <fullName evidence="1">Uncharacterized protein</fullName>
    </submittedName>
</protein>
<accession>A0A918RK30</accession>
<comment type="caution">
    <text evidence="1">The sequence shown here is derived from an EMBL/GenBank/DDBJ whole genome shotgun (WGS) entry which is preliminary data.</text>
</comment>
<dbReference type="RefSeq" id="WP_190059320.1">
    <property type="nucleotide sequence ID" value="NZ_BMWH01000020.1"/>
</dbReference>
<gene>
    <name evidence="1" type="ORF">GCM10010389_45520</name>
</gene>
<dbReference type="Proteomes" id="UP000623010">
    <property type="component" value="Unassembled WGS sequence"/>
</dbReference>
<name>A0A918RK30_9ACTN</name>